<proteinExistence type="predicted"/>
<gene>
    <name evidence="1" type="ORF">F5876DRAFT_54272</name>
</gene>
<dbReference type="Proteomes" id="UP001163835">
    <property type="component" value="Unassembled WGS sequence"/>
</dbReference>
<protein>
    <submittedName>
        <fullName evidence="1">Uncharacterized protein</fullName>
    </submittedName>
</protein>
<feature type="non-terminal residue" evidence="1">
    <location>
        <position position="1"/>
    </location>
</feature>
<reference evidence="1" key="1">
    <citation type="submission" date="2022-09" db="EMBL/GenBank/DDBJ databases">
        <title>A Global Phylogenomic Analysis of the Shiitake Genus Lentinula.</title>
        <authorList>
            <consortium name="DOE Joint Genome Institute"/>
            <person name="Sierra-Patev S."/>
            <person name="Min B."/>
            <person name="Naranjo-Ortiz M."/>
            <person name="Looney B."/>
            <person name="Konkel Z."/>
            <person name="Slot J.C."/>
            <person name="Sakamoto Y."/>
            <person name="Steenwyk J.L."/>
            <person name="Rokas A."/>
            <person name="Carro J."/>
            <person name="Camarero S."/>
            <person name="Ferreira P."/>
            <person name="Molpeceres G."/>
            <person name="Ruiz-Duenas F.J."/>
            <person name="Serrano A."/>
            <person name="Henrissat B."/>
            <person name="Drula E."/>
            <person name="Hughes K.W."/>
            <person name="Mata J.L."/>
            <person name="Ishikawa N.K."/>
            <person name="Vargas-Isla R."/>
            <person name="Ushijima S."/>
            <person name="Smith C.A."/>
            <person name="Ahrendt S."/>
            <person name="Andreopoulos W."/>
            <person name="He G."/>
            <person name="Labutti K."/>
            <person name="Lipzen A."/>
            <person name="Ng V."/>
            <person name="Riley R."/>
            <person name="Sandor L."/>
            <person name="Barry K."/>
            <person name="Martinez A.T."/>
            <person name="Xiao Y."/>
            <person name="Gibbons J.G."/>
            <person name="Terashima K."/>
            <person name="Grigoriev I.V."/>
            <person name="Hibbett D.S."/>
        </authorList>
    </citation>
    <scope>NUCLEOTIDE SEQUENCE</scope>
    <source>
        <strain evidence="1">TMI1499</strain>
    </source>
</reference>
<evidence type="ECO:0000313" key="1">
    <source>
        <dbReference type="EMBL" id="KAJ3803644.1"/>
    </source>
</evidence>
<name>A0ACC1TG21_9AGAR</name>
<sequence>CDSLNLDGSIKDPKEIRNGYTHAQKIRAAFTYGFNRIAGLGLATWEHSEVTGQMKGNPSVSSLVSSYMVSLRRRKVQGGEAATSARAITPVCMPLNFLDKYCTFIFRSTLVACMISIIDLSQSVRDGVTKRSNGVSGRAGQRSKR</sequence>
<dbReference type="EMBL" id="MU797119">
    <property type="protein sequence ID" value="KAJ3803644.1"/>
    <property type="molecule type" value="Genomic_DNA"/>
</dbReference>
<keyword evidence="2" id="KW-1185">Reference proteome</keyword>
<comment type="caution">
    <text evidence="1">The sequence shown here is derived from an EMBL/GenBank/DDBJ whole genome shotgun (WGS) entry which is preliminary data.</text>
</comment>
<accession>A0ACC1TG21</accession>
<organism evidence="1 2">
    <name type="scientific">Lentinula aff. lateritia</name>
    <dbReference type="NCBI Taxonomy" id="2804960"/>
    <lineage>
        <taxon>Eukaryota</taxon>
        <taxon>Fungi</taxon>
        <taxon>Dikarya</taxon>
        <taxon>Basidiomycota</taxon>
        <taxon>Agaricomycotina</taxon>
        <taxon>Agaricomycetes</taxon>
        <taxon>Agaricomycetidae</taxon>
        <taxon>Agaricales</taxon>
        <taxon>Marasmiineae</taxon>
        <taxon>Omphalotaceae</taxon>
        <taxon>Lentinula</taxon>
    </lineage>
</organism>
<evidence type="ECO:0000313" key="2">
    <source>
        <dbReference type="Proteomes" id="UP001163835"/>
    </source>
</evidence>